<gene>
    <name evidence="5" type="ORF">KC207_05620</name>
</gene>
<protein>
    <submittedName>
        <fullName evidence="5">M23 family metallopeptidase</fullName>
    </submittedName>
</protein>
<feature type="signal peptide" evidence="3">
    <location>
        <begin position="1"/>
        <end position="15"/>
    </location>
</feature>
<organism evidence="5 6">
    <name type="scientific">Phycicoccus avicenniae</name>
    <dbReference type="NCBI Taxonomy" id="2828860"/>
    <lineage>
        <taxon>Bacteria</taxon>
        <taxon>Bacillati</taxon>
        <taxon>Actinomycetota</taxon>
        <taxon>Actinomycetes</taxon>
        <taxon>Micrococcales</taxon>
        <taxon>Intrasporangiaceae</taxon>
        <taxon>Phycicoccus</taxon>
    </lineage>
</organism>
<dbReference type="PANTHER" id="PTHR21666:SF289">
    <property type="entry name" value="L-ALA--D-GLU ENDOPEPTIDASE"/>
    <property type="match status" value="1"/>
</dbReference>
<evidence type="ECO:0000256" key="2">
    <source>
        <dbReference type="SAM" id="MobiDB-lite"/>
    </source>
</evidence>
<proteinExistence type="predicted"/>
<feature type="chain" id="PRO_5038600040" evidence="3">
    <location>
        <begin position="16"/>
        <end position="211"/>
    </location>
</feature>
<dbReference type="InterPro" id="IPR016047">
    <property type="entry name" value="M23ase_b-sheet_dom"/>
</dbReference>
<feature type="compositionally biased region" description="Basic and acidic residues" evidence="2">
    <location>
        <begin position="27"/>
        <end position="36"/>
    </location>
</feature>
<dbReference type="RefSeq" id="WP_211601941.1">
    <property type="nucleotide sequence ID" value="NZ_JAGSNF010000006.1"/>
</dbReference>
<evidence type="ECO:0000256" key="3">
    <source>
        <dbReference type="SAM" id="SignalP"/>
    </source>
</evidence>
<feature type="region of interest" description="Disordered" evidence="2">
    <location>
        <begin position="23"/>
        <end position="67"/>
    </location>
</feature>
<comment type="caution">
    <text evidence="5">The sequence shown here is derived from an EMBL/GenBank/DDBJ whole genome shotgun (WGS) entry which is preliminary data.</text>
</comment>
<accession>A0A941D6T8</accession>
<evidence type="ECO:0000259" key="4">
    <source>
        <dbReference type="Pfam" id="PF01551"/>
    </source>
</evidence>
<dbReference type="Proteomes" id="UP000677016">
    <property type="component" value="Unassembled WGS sequence"/>
</dbReference>
<evidence type="ECO:0000256" key="1">
    <source>
        <dbReference type="ARBA" id="ARBA00022729"/>
    </source>
</evidence>
<dbReference type="SUPFAM" id="SSF51261">
    <property type="entry name" value="Duplicated hybrid motif"/>
    <property type="match status" value="1"/>
</dbReference>
<dbReference type="Gene3D" id="2.70.70.10">
    <property type="entry name" value="Glucose Permease (Domain IIA)"/>
    <property type="match status" value="1"/>
</dbReference>
<reference evidence="5" key="1">
    <citation type="submission" date="2021-04" db="EMBL/GenBank/DDBJ databases">
        <title>Phycicoccus avicenniae sp. nov., a novel endophytic actinomycetes isolated from branch of Avicennia mariana.</title>
        <authorList>
            <person name="Tuo L."/>
        </authorList>
    </citation>
    <scope>NUCLEOTIDE SEQUENCE</scope>
    <source>
        <strain evidence="5">BSK3Z-2</strain>
    </source>
</reference>
<dbReference type="AlphaFoldDB" id="A0A941D6T8"/>
<name>A0A941D6T8_9MICO</name>
<evidence type="ECO:0000313" key="6">
    <source>
        <dbReference type="Proteomes" id="UP000677016"/>
    </source>
</evidence>
<keyword evidence="1 3" id="KW-0732">Signal</keyword>
<evidence type="ECO:0000313" key="5">
    <source>
        <dbReference type="EMBL" id="MBR7742768.1"/>
    </source>
</evidence>
<dbReference type="InterPro" id="IPR011055">
    <property type="entry name" value="Dup_hybrid_motif"/>
</dbReference>
<keyword evidence="6" id="KW-1185">Reference proteome</keyword>
<dbReference type="EMBL" id="JAGSNF010000006">
    <property type="protein sequence ID" value="MBR7742768.1"/>
    <property type="molecule type" value="Genomic_DNA"/>
</dbReference>
<dbReference type="PANTHER" id="PTHR21666">
    <property type="entry name" value="PEPTIDASE-RELATED"/>
    <property type="match status" value="1"/>
</dbReference>
<sequence>MTGSLRLTTALGALAAVGTLLLGPSTDRSDEHDRPVDAATTPDDPGAGAGAAGRGEPVVTTASDVGTTVPRPRWRWPVRPVPPVVRLFDGPATPYGAGHRGLDLAAPDGTPVRAVEAGVVTHAGTVATRGTVTVEHHGGLRSTYEPVTAVVGRGDQVAAGDVVGHVTTGSTTHCRSPCLHLGARRGEVYLDPRPLLAGGRVRLFPVGDGRG</sequence>
<dbReference type="InterPro" id="IPR050570">
    <property type="entry name" value="Cell_wall_metabolism_enzyme"/>
</dbReference>
<dbReference type="CDD" id="cd12797">
    <property type="entry name" value="M23_peptidase"/>
    <property type="match status" value="1"/>
</dbReference>
<feature type="compositionally biased region" description="Low complexity" evidence="2">
    <location>
        <begin position="37"/>
        <end position="46"/>
    </location>
</feature>
<dbReference type="GO" id="GO:0004222">
    <property type="term" value="F:metalloendopeptidase activity"/>
    <property type="evidence" value="ECO:0007669"/>
    <property type="project" value="TreeGrafter"/>
</dbReference>
<feature type="domain" description="M23ase beta-sheet core" evidence="4">
    <location>
        <begin position="98"/>
        <end position="192"/>
    </location>
</feature>
<dbReference type="Pfam" id="PF01551">
    <property type="entry name" value="Peptidase_M23"/>
    <property type="match status" value="1"/>
</dbReference>